<keyword evidence="3" id="KW-1185">Reference proteome</keyword>
<name>A0A2T2P361_CORCC</name>
<proteinExistence type="predicted"/>
<feature type="compositionally biased region" description="Basic and acidic residues" evidence="1">
    <location>
        <begin position="1"/>
        <end position="12"/>
    </location>
</feature>
<evidence type="ECO:0000256" key="1">
    <source>
        <dbReference type="SAM" id="MobiDB-lite"/>
    </source>
</evidence>
<dbReference type="Proteomes" id="UP000240883">
    <property type="component" value="Unassembled WGS sequence"/>
</dbReference>
<feature type="compositionally biased region" description="Basic residues" evidence="1">
    <location>
        <begin position="81"/>
        <end position="90"/>
    </location>
</feature>
<organism evidence="2 3">
    <name type="scientific">Corynespora cassiicola Philippines</name>
    <dbReference type="NCBI Taxonomy" id="1448308"/>
    <lineage>
        <taxon>Eukaryota</taxon>
        <taxon>Fungi</taxon>
        <taxon>Dikarya</taxon>
        <taxon>Ascomycota</taxon>
        <taxon>Pezizomycotina</taxon>
        <taxon>Dothideomycetes</taxon>
        <taxon>Pleosporomycetidae</taxon>
        <taxon>Pleosporales</taxon>
        <taxon>Corynesporascaceae</taxon>
        <taxon>Corynespora</taxon>
    </lineage>
</organism>
<gene>
    <name evidence="2" type="ORF">BS50DRAFT_242421</name>
</gene>
<accession>A0A2T2P361</accession>
<dbReference type="AlphaFoldDB" id="A0A2T2P361"/>
<feature type="region of interest" description="Disordered" evidence="1">
    <location>
        <begin position="73"/>
        <end position="93"/>
    </location>
</feature>
<evidence type="ECO:0000313" key="3">
    <source>
        <dbReference type="Proteomes" id="UP000240883"/>
    </source>
</evidence>
<sequence length="263" mass="28334">MQAGREFARDMPHLPAGGGRQTASPWARAAGRPARRAQCCALAVEAAGACETANLRLFWKTAGLRVSRAVGAKPPAASARQRTRRATKAGRRADDWQGALPVYPQSAHPHYTRRLLASSLLWGMEGRARWCKRFGCAPPGPQTTRRPSSIRLASCTAHLIQEPAPRGVLPWAMRLGESRPCMPANNGILPGAIRHDTPEMAVVVCGVWCVVCDVWEVVRGSVGARVMDGRERPHCGPPRNNAMPCPCASLANAKPGNHIANHS</sequence>
<dbReference type="EMBL" id="KZ678130">
    <property type="protein sequence ID" value="PSN72069.1"/>
    <property type="molecule type" value="Genomic_DNA"/>
</dbReference>
<evidence type="ECO:0000313" key="2">
    <source>
        <dbReference type="EMBL" id="PSN72069.1"/>
    </source>
</evidence>
<feature type="region of interest" description="Disordered" evidence="1">
    <location>
        <begin position="1"/>
        <end position="29"/>
    </location>
</feature>
<protein>
    <submittedName>
        <fullName evidence="2">Uncharacterized protein</fullName>
    </submittedName>
</protein>
<reference evidence="2 3" key="1">
    <citation type="journal article" date="2018" name="Front. Microbiol.">
        <title>Genome-Wide Analysis of Corynespora cassiicola Leaf Fall Disease Putative Effectors.</title>
        <authorList>
            <person name="Lopez D."/>
            <person name="Ribeiro S."/>
            <person name="Label P."/>
            <person name="Fumanal B."/>
            <person name="Venisse J.S."/>
            <person name="Kohler A."/>
            <person name="de Oliveira R.R."/>
            <person name="Labutti K."/>
            <person name="Lipzen A."/>
            <person name="Lail K."/>
            <person name="Bauer D."/>
            <person name="Ohm R.A."/>
            <person name="Barry K.W."/>
            <person name="Spatafora J."/>
            <person name="Grigoriev I.V."/>
            <person name="Martin F.M."/>
            <person name="Pujade-Renaud V."/>
        </authorList>
    </citation>
    <scope>NUCLEOTIDE SEQUENCE [LARGE SCALE GENOMIC DNA]</scope>
    <source>
        <strain evidence="2 3">Philippines</strain>
    </source>
</reference>